<evidence type="ECO:0000313" key="1">
    <source>
        <dbReference type="EMBL" id="ADD95510.1"/>
    </source>
</evidence>
<name>D6PIF9_9CAUD</name>
<reference evidence="1 2" key="1">
    <citation type="journal article" date="2010" name="ISME J.">
        <title>Metagenome of the Mediterranean deep chlorophyll maximum studied by direct and fosmid library 454 pyrosequencing.</title>
        <authorList>
            <person name="Ghai R."/>
            <person name="Martin-Cuadrado A.B."/>
            <person name="Molto A.G."/>
            <person name="Heredia I.G."/>
            <person name="Cabrera R."/>
            <person name="Martin J."/>
            <person name="Verdu M."/>
            <person name="Deschamps P."/>
            <person name="Moreira D."/>
            <person name="Lopez-Garcia P."/>
            <person name="Mira A."/>
            <person name="Rodriguez-Valera F."/>
        </authorList>
    </citation>
    <scope>NUCLEOTIDE SEQUENCE [LARGE SCALE GENOMIC DNA]</scope>
</reference>
<accession>D6PIF9</accession>
<proteinExistence type="predicted"/>
<keyword evidence="2" id="KW-1185">Reference proteome</keyword>
<dbReference type="RefSeq" id="YP_009808016.1">
    <property type="nucleotide sequence ID" value="NC_048034.1"/>
</dbReference>
<dbReference type="KEGG" id="vg:54998910"/>
<protein>
    <recommendedName>
        <fullName evidence="3">KTSC domain-containing protein</fullName>
    </recommendedName>
</protein>
<dbReference type="EMBL" id="GU943073">
    <property type="protein sequence ID" value="ADD95510.1"/>
    <property type="molecule type" value="Genomic_DNA"/>
</dbReference>
<evidence type="ECO:0000313" key="2">
    <source>
        <dbReference type="Proteomes" id="UP000515342"/>
    </source>
</evidence>
<organism evidence="1 2">
    <name type="scientific">uncultured phage MedDCM-OCT-S08-C41</name>
    <dbReference type="NCBI Taxonomy" id="743578"/>
    <lineage>
        <taxon>Viruses</taxon>
        <taxon>Duplodnaviria</taxon>
        <taxon>Heunggongvirae</taxon>
        <taxon>Uroviricota</taxon>
        <taxon>Caudoviricetes</taxon>
        <taxon>Autographivirales</taxon>
        <taxon>Powvirus</taxon>
        <taxon>Powvirus S08C41</taxon>
    </lineage>
</organism>
<dbReference type="GeneID" id="54998910"/>
<dbReference type="Proteomes" id="UP000515342">
    <property type="component" value="Segment"/>
</dbReference>
<sequence length="97" mass="10893">MTINTTTWINISRTSDCVEHMVVDPIRGCVQVAYAKGNIYHYTHVSRRAILNLLAQPNMSLGFWVNHNLLPYNCKTRIWGDCLSTGALKATDMPVAV</sequence>
<evidence type="ECO:0008006" key="3">
    <source>
        <dbReference type="Google" id="ProtNLM"/>
    </source>
</evidence>